<accession>A0A819FI37</accession>
<reference evidence="2" key="1">
    <citation type="submission" date="2021-02" db="EMBL/GenBank/DDBJ databases">
        <authorList>
            <person name="Nowell W R."/>
        </authorList>
    </citation>
    <scope>NUCLEOTIDE SEQUENCE</scope>
</reference>
<dbReference type="Proteomes" id="UP000663881">
    <property type="component" value="Unassembled WGS sequence"/>
</dbReference>
<dbReference type="PROSITE" id="PS50181">
    <property type="entry name" value="FBOX"/>
    <property type="match status" value="1"/>
</dbReference>
<evidence type="ECO:0000313" key="2">
    <source>
        <dbReference type="EMBL" id="CAF3868905.1"/>
    </source>
</evidence>
<feature type="non-terminal residue" evidence="2">
    <location>
        <position position="57"/>
    </location>
</feature>
<feature type="domain" description="F-box" evidence="1">
    <location>
        <begin position="1"/>
        <end position="55"/>
    </location>
</feature>
<dbReference type="SUPFAM" id="SSF81383">
    <property type="entry name" value="F-box domain"/>
    <property type="match status" value="1"/>
</dbReference>
<protein>
    <recommendedName>
        <fullName evidence="1">F-box domain-containing protein</fullName>
    </recommendedName>
</protein>
<dbReference type="InterPro" id="IPR036047">
    <property type="entry name" value="F-box-like_dom_sf"/>
</dbReference>
<organism evidence="2 3">
    <name type="scientific">Adineta steineri</name>
    <dbReference type="NCBI Taxonomy" id="433720"/>
    <lineage>
        <taxon>Eukaryota</taxon>
        <taxon>Metazoa</taxon>
        <taxon>Spiralia</taxon>
        <taxon>Gnathifera</taxon>
        <taxon>Rotifera</taxon>
        <taxon>Eurotatoria</taxon>
        <taxon>Bdelloidea</taxon>
        <taxon>Adinetida</taxon>
        <taxon>Adinetidae</taxon>
        <taxon>Adineta</taxon>
    </lineage>
</organism>
<sequence>MESLPDELLLIIFQYFNRFDLLDSFGNLNQRFQRILEPYLYEIDLIREDLSYQHFVT</sequence>
<evidence type="ECO:0000259" key="1">
    <source>
        <dbReference type="PROSITE" id="PS50181"/>
    </source>
</evidence>
<evidence type="ECO:0000313" key="3">
    <source>
        <dbReference type="Proteomes" id="UP000663881"/>
    </source>
</evidence>
<proteinExistence type="predicted"/>
<gene>
    <name evidence="2" type="ORF">OKA104_LOCUS22478</name>
</gene>
<name>A0A819FI37_9BILA</name>
<dbReference type="AlphaFoldDB" id="A0A819FI37"/>
<dbReference type="EMBL" id="CAJOAY010001638">
    <property type="protein sequence ID" value="CAF3868905.1"/>
    <property type="molecule type" value="Genomic_DNA"/>
</dbReference>
<dbReference type="InterPro" id="IPR001810">
    <property type="entry name" value="F-box_dom"/>
</dbReference>
<dbReference type="CDD" id="cd09917">
    <property type="entry name" value="F-box_SF"/>
    <property type="match status" value="1"/>
</dbReference>
<comment type="caution">
    <text evidence="2">The sequence shown here is derived from an EMBL/GenBank/DDBJ whole genome shotgun (WGS) entry which is preliminary data.</text>
</comment>